<feature type="compositionally biased region" description="Basic and acidic residues" evidence="1">
    <location>
        <begin position="282"/>
        <end position="291"/>
    </location>
</feature>
<feature type="compositionally biased region" description="Basic and acidic residues" evidence="1">
    <location>
        <begin position="208"/>
        <end position="251"/>
    </location>
</feature>
<feature type="transmembrane region" description="Helical" evidence="2">
    <location>
        <begin position="115"/>
        <end position="137"/>
    </location>
</feature>
<reference evidence="3" key="1">
    <citation type="journal article" date="2013" name="Nat. Commun.">
        <title>Whole-genome sequencing of Oryza brachyantha reveals mechanisms underlying Oryza genome evolution.</title>
        <authorList>
            <person name="Chen J."/>
            <person name="Huang Q."/>
            <person name="Gao D."/>
            <person name="Wang J."/>
            <person name="Lang Y."/>
            <person name="Liu T."/>
            <person name="Li B."/>
            <person name="Bai Z."/>
            <person name="Luis Goicoechea J."/>
            <person name="Liang C."/>
            <person name="Chen C."/>
            <person name="Zhang W."/>
            <person name="Sun S."/>
            <person name="Liao Y."/>
            <person name="Zhang X."/>
            <person name="Yang L."/>
            <person name="Song C."/>
            <person name="Wang M."/>
            <person name="Shi J."/>
            <person name="Liu G."/>
            <person name="Liu J."/>
            <person name="Zhou H."/>
            <person name="Zhou W."/>
            <person name="Yu Q."/>
            <person name="An N."/>
            <person name="Chen Y."/>
            <person name="Cai Q."/>
            <person name="Wang B."/>
            <person name="Liu B."/>
            <person name="Min J."/>
            <person name="Huang Y."/>
            <person name="Wu H."/>
            <person name="Li Z."/>
            <person name="Zhang Y."/>
            <person name="Yin Y."/>
            <person name="Song W."/>
            <person name="Jiang J."/>
            <person name="Jackson S.A."/>
            <person name="Wing R.A."/>
            <person name="Wang J."/>
            <person name="Chen M."/>
        </authorList>
    </citation>
    <scope>NUCLEOTIDE SEQUENCE [LARGE SCALE GENOMIC DNA]</scope>
    <source>
        <strain evidence="3">cv. IRGC 101232</strain>
    </source>
</reference>
<keyword evidence="2" id="KW-0812">Transmembrane</keyword>
<sequence>MEDGERVVDLHEERGLLVQDHHREPRDAAGEHAHQHRRPRVHQSCAHANTSMSCHSISVSPYINRMTCDFDRMKLRLLPAPGVMQTSPVIIPCTAPMTEGLPKKMTSRQVQVRRLVAALTLVLSTATVAVTLGAYGAPPLNPAQPNHSSPPPAIMSRMLFGENLSLSLFSLGPTLGGGKAGDAGGEVDDVSAGVVDDAPLVEEAAAPEAERADGVGEEQPERGERHPRLDVHPPEQRTGEQHQRDGRELELEQHQRRLRVERLGARRLQHAVAAVVRRGREHRAAHQEVLRQRRAGLGPDRQQPVPERHAEPDEHPHDERGRVGVQRHEGGVDGPLLLHDAAVDHHQPRHRLDADERRRHQLPRGVPFVQPRRHRRQVRHVRAGLRWRRHPGRP</sequence>
<feature type="region of interest" description="Disordered" evidence="1">
    <location>
        <begin position="203"/>
        <end position="251"/>
    </location>
</feature>
<reference evidence="3" key="2">
    <citation type="submission" date="2013-04" db="UniProtKB">
        <authorList>
            <consortium name="EnsemblPlants"/>
        </authorList>
    </citation>
    <scope>IDENTIFICATION</scope>
</reference>
<keyword evidence="2" id="KW-1133">Transmembrane helix</keyword>
<proteinExistence type="predicted"/>
<dbReference type="HOGENOM" id="CLU_058913_0_0_1"/>
<keyword evidence="2" id="KW-0472">Membrane</keyword>
<evidence type="ECO:0000256" key="2">
    <source>
        <dbReference type="SAM" id="Phobius"/>
    </source>
</evidence>
<dbReference type="EnsemblPlants" id="OB01G44850.1">
    <property type="protein sequence ID" value="OB01G44850.1"/>
    <property type="gene ID" value="OB01G44850"/>
</dbReference>
<accession>J3L5H9</accession>
<evidence type="ECO:0000313" key="3">
    <source>
        <dbReference type="EnsemblPlants" id="OB01G44850.1"/>
    </source>
</evidence>
<organism evidence="3">
    <name type="scientific">Oryza brachyantha</name>
    <name type="common">malo sina</name>
    <dbReference type="NCBI Taxonomy" id="4533"/>
    <lineage>
        <taxon>Eukaryota</taxon>
        <taxon>Viridiplantae</taxon>
        <taxon>Streptophyta</taxon>
        <taxon>Embryophyta</taxon>
        <taxon>Tracheophyta</taxon>
        <taxon>Spermatophyta</taxon>
        <taxon>Magnoliopsida</taxon>
        <taxon>Liliopsida</taxon>
        <taxon>Poales</taxon>
        <taxon>Poaceae</taxon>
        <taxon>BOP clade</taxon>
        <taxon>Oryzoideae</taxon>
        <taxon>Oryzeae</taxon>
        <taxon>Oryzinae</taxon>
        <taxon>Oryza</taxon>
    </lineage>
</organism>
<dbReference type="Proteomes" id="UP000006038">
    <property type="component" value="Chromosome 1"/>
</dbReference>
<keyword evidence="4" id="KW-1185">Reference proteome</keyword>
<feature type="compositionally biased region" description="Basic and acidic residues" evidence="1">
    <location>
        <begin position="306"/>
        <end position="326"/>
    </location>
</feature>
<dbReference type="Gramene" id="OB01G44850.1">
    <property type="protein sequence ID" value="OB01G44850.1"/>
    <property type="gene ID" value="OB01G44850"/>
</dbReference>
<dbReference type="OMA" id="CTAPMTE"/>
<name>J3L5H9_ORYBR</name>
<evidence type="ECO:0000256" key="1">
    <source>
        <dbReference type="SAM" id="MobiDB-lite"/>
    </source>
</evidence>
<dbReference type="AlphaFoldDB" id="J3L5H9"/>
<protein>
    <submittedName>
        <fullName evidence="3">Uncharacterized protein</fullName>
    </submittedName>
</protein>
<feature type="region of interest" description="Disordered" evidence="1">
    <location>
        <begin position="278"/>
        <end position="326"/>
    </location>
</feature>
<evidence type="ECO:0000313" key="4">
    <source>
        <dbReference type="Proteomes" id="UP000006038"/>
    </source>
</evidence>
<dbReference type="eggNOG" id="ENOG502R5S5">
    <property type="taxonomic scope" value="Eukaryota"/>
</dbReference>